<dbReference type="GeneID" id="63210487"/>
<dbReference type="KEGG" id="vg:63210487"/>
<accession>A0A7G9A2G4</accession>
<gene>
    <name evidence="1" type="primary">94</name>
    <name evidence="1" type="ORF">SEA_ESTES_94</name>
</gene>
<keyword evidence="2" id="KW-1185">Reference proteome</keyword>
<name>A0A7G9A2G4_9CAUD</name>
<organism evidence="1 2">
    <name type="scientific">Mycobacterium phage Estes</name>
    <dbReference type="NCBI Taxonomy" id="2759459"/>
    <lineage>
        <taxon>Viruses</taxon>
        <taxon>Duplodnaviria</taxon>
        <taxon>Heunggongvirae</taxon>
        <taxon>Uroviricota</taxon>
        <taxon>Caudoviricetes</taxon>
        <taxon>Vilmaviridae</taxon>
        <taxon>Mclasvirinae</taxon>
        <taxon>Reyvirus</taxon>
        <taxon>Reyvirus estes</taxon>
    </lineage>
</organism>
<proteinExistence type="predicted"/>
<dbReference type="RefSeq" id="YP_010013849.1">
    <property type="nucleotide sequence ID" value="NC_053514.1"/>
</dbReference>
<reference evidence="1 2" key="1">
    <citation type="submission" date="2020-06" db="EMBL/GenBank/DDBJ databases">
        <authorList>
            <person name="Allen T."/>
            <person name="Groscost A."/>
            <person name="Boice M."/>
            <person name="Bramwell-Butcher J."/>
            <person name="Davis-Nicholson M."/>
            <person name="Dedinsky M."/>
            <person name="DeKlotz J."/>
            <person name="Gardner J."/>
            <person name="Grosser P."/>
            <person name="Husler K."/>
            <person name="Lau J.R."/>
            <person name="Monlux M."/>
            <person name="Schlesinger M.K."/>
            <person name="Scholes A."/>
            <person name="Waughman L."/>
            <person name="Poxleitner M.K."/>
            <person name="Anders K.R."/>
            <person name="Garlena R.A."/>
            <person name="Russell D.A."/>
            <person name="Pope W.H."/>
            <person name="Jacobs-Sera D."/>
            <person name="Hatfull G.F."/>
        </authorList>
    </citation>
    <scope>NUCLEOTIDE SEQUENCE [LARGE SCALE GENOMIC DNA]</scope>
</reference>
<evidence type="ECO:0000313" key="1">
    <source>
        <dbReference type="EMBL" id="QNL30803.1"/>
    </source>
</evidence>
<dbReference type="EMBL" id="MT657341">
    <property type="protein sequence ID" value="QNL30803.1"/>
    <property type="molecule type" value="Genomic_DNA"/>
</dbReference>
<protein>
    <submittedName>
        <fullName evidence="1">Uncharacterized protein</fullName>
    </submittedName>
</protein>
<sequence>MRWKRRKRRRRIDWPEFWEDMIEIFTFAWVFTLLDDLTD</sequence>
<dbReference type="Proteomes" id="UP000516127">
    <property type="component" value="Genome"/>
</dbReference>
<evidence type="ECO:0000313" key="2">
    <source>
        <dbReference type="Proteomes" id="UP000516127"/>
    </source>
</evidence>